<comment type="caution">
    <text evidence="5">The sequence shown here is derived from an EMBL/GenBank/DDBJ whole genome shotgun (WGS) entry which is preliminary data.</text>
</comment>
<dbReference type="AlphaFoldDB" id="A0A4R2H3H7"/>
<dbReference type="InterPro" id="IPR020449">
    <property type="entry name" value="Tscrpt_reg_AraC-type_HTH"/>
</dbReference>
<dbReference type="RefSeq" id="WP_158441341.1">
    <property type="nucleotide sequence ID" value="NZ_SLWN01000013.1"/>
</dbReference>
<dbReference type="PROSITE" id="PS01124">
    <property type="entry name" value="HTH_ARAC_FAMILY_2"/>
    <property type="match status" value="1"/>
</dbReference>
<feature type="domain" description="HTH araC/xylS-type" evidence="4">
    <location>
        <begin position="229"/>
        <end position="330"/>
    </location>
</feature>
<keyword evidence="3" id="KW-0804">Transcription</keyword>
<organism evidence="5 6">
    <name type="scientific">Kribbella steppae</name>
    <dbReference type="NCBI Taxonomy" id="2512223"/>
    <lineage>
        <taxon>Bacteria</taxon>
        <taxon>Bacillati</taxon>
        <taxon>Actinomycetota</taxon>
        <taxon>Actinomycetes</taxon>
        <taxon>Propionibacteriales</taxon>
        <taxon>Kribbellaceae</taxon>
        <taxon>Kribbella</taxon>
    </lineage>
</organism>
<protein>
    <submittedName>
        <fullName evidence="5">AraC-like DNA-binding protein</fullName>
    </submittedName>
</protein>
<dbReference type="PANTHER" id="PTHR46796">
    <property type="entry name" value="HTH-TYPE TRANSCRIPTIONAL ACTIVATOR RHAS-RELATED"/>
    <property type="match status" value="1"/>
</dbReference>
<keyword evidence="6" id="KW-1185">Reference proteome</keyword>
<reference evidence="5 6" key="1">
    <citation type="journal article" date="2015" name="Stand. Genomic Sci.">
        <title>Genomic Encyclopedia of Bacterial and Archaeal Type Strains, Phase III: the genomes of soil and plant-associated and newly described type strains.</title>
        <authorList>
            <person name="Whitman W.B."/>
            <person name="Woyke T."/>
            <person name="Klenk H.P."/>
            <person name="Zhou Y."/>
            <person name="Lilburn T.G."/>
            <person name="Beck B.J."/>
            <person name="De Vos P."/>
            <person name="Vandamme P."/>
            <person name="Eisen J.A."/>
            <person name="Garrity G."/>
            <person name="Hugenholtz P."/>
            <person name="Kyrpides N.C."/>
        </authorList>
    </citation>
    <scope>NUCLEOTIDE SEQUENCE [LARGE SCALE GENOMIC DNA]</scope>
    <source>
        <strain evidence="5 6">VKM Ac-2572</strain>
    </source>
</reference>
<dbReference type="InterPro" id="IPR009057">
    <property type="entry name" value="Homeodomain-like_sf"/>
</dbReference>
<name>A0A4R2H3H7_9ACTN</name>
<evidence type="ECO:0000256" key="2">
    <source>
        <dbReference type="ARBA" id="ARBA00023125"/>
    </source>
</evidence>
<keyword evidence="2 5" id="KW-0238">DNA-binding</keyword>
<dbReference type="Pfam" id="PF12833">
    <property type="entry name" value="HTH_18"/>
    <property type="match status" value="1"/>
</dbReference>
<dbReference type="GO" id="GO:0043565">
    <property type="term" value="F:sequence-specific DNA binding"/>
    <property type="evidence" value="ECO:0007669"/>
    <property type="project" value="InterPro"/>
</dbReference>
<dbReference type="Proteomes" id="UP000294508">
    <property type="component" value="Unassembled WGS sequence"/>
</dbReference>
<sequence length="359" mass="39469">MAHDLELVPSHRNGSLPELFDTAKMPPDDRLRLLRDAIGGAAVPVEIEHHVGPDEVSARGAGRRLGTLSILMVRTTPFTVRRTVRLARADSKPSIVVELQLGGRRSVVQGNRRTLLSRGDLILLDCSQPYLSTSLDRNNQLSVRIPRPGLALTDEALTRVAGLCLGSPNPVANLAATYLRQLVGDHRLATEADLDVFEAPTIELIRAVVASQLGDGAPDLEPMENTLALRIMEFARQHLTDPDLTATKIARAHNISVRHLYTTLSRSGVVLGEWIRVRRLEGCRRELARSAATGRTISAVAHGWGFGDPTHFSRTFREAFGMSPREWRALHQDKHRAHLTETCAQTAHQADADRHSVAS</sequence>
<keyword evidence="1" id="KW-0805">Transcription regulation</keyword>
<gene>
    <name evidence="5" type="ORF">EV652_113125</name>
</gene>
<dbReference type="EMBL" id="SLWN01000013">
    <property type="protein sequence ID" value="TCO19726.1"/>
    <property type="molecule type" value="Genomic_DNA"/>
</dbReference>
<evidence type="ECO:0000256" key="1">
    <source>
        <dbReference type="ARBA" id="ARBA00023015"/>
    </source>
</evidence>
<evidence type="ECO:0000313" key="5">
    <source>
        <dbReference type="EMBL" id="TCO19726.1"/>
    </source>
</evidence>
<dbReference type="InterPro" id="IPR050204">
    <property type="entry name" value="AraC_XylS_family_regulators"/>
</dbReference>
<dbReference type="PRINTS" id="PR00032">
    <property type="entry name" value="HTHARAC"/>
</dbReference>
<dbReference type="Pfam" id="PF14525">
    <property type="entry name" value="AraC_binding_2"/>
    <property type="match status" value="1"/>
</dbReference>
<dbReference type="InterPro" id="IPR035418">
    <property type="entry name" value="AraC-bd_2"/>
</dbReference>
<proteinExistence type="predicted"/>
<evidence type="ECO:0000259" key="4">
    <source>
        <dbReference type="PROSITE" id="PS01124"/>
    </source>
</evidence>
<evidence type="ECO:0000313" key="6">
    <source>
        <dbReference type="Proteomes" id="UP000294508"/>
    </source>
</evidence>
<dbReference type="PANTHER" id="PTHR46796:SF6">
    <property type="entry name" value="ARAC SUBFAMILY"/>
    <property type="match status" value="1"/>
</dbReference>
<dbReference type="SMART" id="SM00342">
    <property type="entry name" value="HTH_ARAC"/>
    <property type="match status" value="1"/>
</dbReference>
<accession>A0A4R2H3H7</accession>
<dbReference type="SUPFAM" id="SSF46689">
    <property type="entry name" value="Homeodomain-like"/>
    <property type="match status" value="1"/>
</dbReference>
<dbReference type="OrthoDB" id="9799345at2"/>
<evidence type="ECO:0000256" key="3">
    <source>
        <dbReference type="ARBA" id="ARBA00023163"/>
    </source>
</evidence>
<dbReference type="GO" id="GO:0003700">
    <property type="term" value="F:DNA-binding transcription factor activity"/>
    <property type="evidence" value="ECO:0007669"/>
    <property type="project" value="InterPro"/>
</dbReference>
<dbReference type="Gene3D" id="1.10.10.60">
    <property type="entry name" value="Homeodomain-like"/>
    <property type="match status" value="1"/>
</dbReference>
<dbReference type="InterPro" id="IPR018060">
    <property type="entry name" value="HTH_AraC"/>
</dbReference>